<dbReference type="Proteomes" id="UP000730161">
    <property type="component" value="Unassembled WGS sequence"/>
</dbReference>
<accession>A0A8J8B4V7</accession>
<proteinExistence type="predicted"/>
<name>A0A8J8B4V7_9EURY</name>
<evidence type="ECO:0000313" key="1">
    <source>
        <dbReference type="EMBL" id="MBR1368473.1"/>
    </source>
</evidence>
<organism evidence="1 2">
    <name type="scientific">Methanocalculus chunghsingensis</name>
    <dbReference type="NCBI Taxonomy" id="156457"/>
    <lineage>
        <taxon>Archaea</taxon>
        <taxon>Methanobacteriati</taxon>
        <taxon>Methanobacteriota</taxon>
        <taxon>Stenosarchaea group</taxon>
        <taxon>Methanomicrobia</taxon>
        <taxon>Methanomicrobiales</taxon>
        <taxon>Methanocalculaceae</taxon>
        <taxon>Methanocalculus</taxon>
    </lineage>
</organism>
<dbReference type="InterPro" id="IPR023137">
    <property type="entry name" value="BrxA_sf"/>
</dbReference>
<protein>
    <submittedName>
        <fullName evidence="1">Uncharacterized protein</fullName>
    </submittedName>
</protein>
<sequence>MGQDSTASAHTGRTLMFNELSHILDITPIDCSISEIKRLVYEENILQKSSFSSRKMSFYRLKLLYTLDIQNTAFKTLRFFWNKAPDERPLIALEAALARDHILRYSAQKILPLKCDTLITKEEMIKNIQQEYGKLYTQNVLESTSRNLLSSWVQSGHLSGRVKKSRRKATAGPASLTYALLLGQLSGVEGSSLFETVLVHALDATDTEIQAYLHAAMRKGWLMYRNAGGIIELTITLDLNGEVKKNGHD</sequence>
<keyword evidence="2" id="KW-1185">Reference proteome</keyword>
<dbReference type="AlphaFoldDB" id="A0A8J8B4V7"/>
<comment type="caution">
    <text evidence="1">The sequence shown here is derived from an EMBL/GenBank/DDBJ whole genome shotgun (WGS) entry which is preliminary data.</text>
</comment>
<dbReference type="Gene3D" id="1.10.3540.10">
    <property type="entry name" value="uncharacterized protein from magnetospirillum magneticum domain"/>
    <property type="match status" value="1"/>
</dbReference>
<evidence type="ECO:0000313" key="2">
    <source>
        <dbReference type="Proteomes" id="UP000730161"/>
    </source>
</evidence>
<dbReference type="EMBL" id="JWHL01000003">
    <property type="protein sequence ID" value="MBR1368473.1"/>
    <property type="molecule type" value="Genomic_DNA"/>
</dbReference>
<gene>
    <name evidence="1" type="ORF">RJ53_02720</name>
</gene>
<reference evidence="1" key="1">
    <citation type="submission" date="2014-12" db="EMBL/GenBank/DDBJ databases">
        <authorList>
            <person name="Huang H.-H."/>
            <person name="Chen S.-C."/>
            <person name="Lai M.-C."/>
        </authorList>
    </citation>
    <scope>NUCLEOTIDE SEQUENCE</scope>
    <source>
        <strain evidence="1">K1F9705b</strain>
    </source>
</reference>